<protein>
    <submittedName>
        <fullName evidence="2">Uncharacterized protein</fullName>
    </submittedName>
</protein>
<dbReference type="HOGENOM" id="CLU_997457_0_0_1"/>
<gene>
    <name evidence="2" type="ORF">BOTBODRAFT_171261</name>
</gene>
<feature type="compositionally biased region" description="Low complexity" evidence="1">
    <location>
        <begin position="209"/>
        <end position="225"/>
    </location>
</feature>
<accession>A0A067MS49</accession>
<dbReference type="Proteomes" id="UP000027195">
    <property type="component" value="Unassembled WGS sequence"/>
</dbReference>
<dbReference type="AlphaFoldDB" id="A0A067MS49"/>
<dbReference type="InParanoid" id="A0A067MS49"/>
<organism evidence="2 3">
    <name type="scientific">Botryobasidium botryosum (strain FD-172 SS1)</name>
    <dbReference type="NCBI Taxonomy" id="930990"/>
    <lineage>
        <taxon>Eukaryota</taxon>
        <taxon>Fungi</taxon>
        <taxon>Dikarya</taxon>
        <taxon>Basidiomycota</taxon>
        <taxon>Agaricomycotina</taxon>
        <taxon>Agaricomycetes</taxon>
        <taxon>Cantharellales</taxon>
        <taxon>Botryobasidiaceae</taxon>
        <taxon>Botryobasidium</taxon>
    </lineage>
</organism>
<evidence type="ECO:0000313" key="3">
    <source>
        <dbReference type="Proteomes" id="UP000027195"/>
    </source>
</evidence>
<proteinExistence type="predicted"/>
<dbReference type="EMBL" id="KL198021">
    <property type="protein sequence ID" value="KDQ18419.1"/>
    <property type="molecule type" value="Genomic_DNA"/>
</dbReference>
<evidence type="ECO:0000313" key="2">
    <source>
        <dbReference type="EMBL" id="KDQ18419.1"/>
    </source>
</evidence>
<evidence type="ECO:0000256" key="1">
    <source>
        <dbReference type="SAM" id="MobiDB-lite"/>
    </source>
</evidence>
<keyword evidence="3" id="KW-1185">Reference proteome</keyword>
<reference evidence="3" key="1">
    <citation type="journal article" date="2014" name="Proc. Natl. Acad. Sci. U.S.A.">
        <title>Extensive sampling of basidiomycete genomes demonstrates inadequacy of the white-rot/brown-rot paradigm for wood decay fungi.</title>
        <authorList>
            <person name="Riley R."/>
            <person name="Salamov A.A."/>
            <person name="Brown D.W."/>
            <person name="Nagy L.G."/>
            <person name="Floudas D."/>
            <person name="Held B.W."/>
            <person name="Levasseur A."/>
            <person name="Lombard V."/>
            <person name="Morin E."/>
            <person name="Otillar R."/>
            <person name="Lindquist E.A."/>
            <person name="Sun H."/>
            <person name="LaButti K.M."/>
            <person name="Schmutz J."/>
            <person name="Jabbour D."/>
            <person name="Luo H."/>
            <person name="Baker S.E."/>
            <person name="Pisabarro A.G."/>
            <person name="Walton J.D."/>
            <person name="Blanchette R.A."/>
            <person name="Henrissat B."/>
            <person name="Martin F."/>
            <person name="Cullen D."/>
            <person name="Hibbett D.S."/>
            <person name="Grigoriev I.V."/>
        </authorList>
    </citation>
    <scope>NUCLEOTIDE SEQUENCE [LARGE SCALE GENOMIC DNA]</scope>
    <source>
        <strain evidence="3">FD-172 SS1</strain>
    </source>
</reference>
<name>A0A067MS49_BOTB1</name>
<sequence>MLPSRHKLPSPPRAYAYCEQHASTKHLFITTLSKPSDSARTHPARALRPLKAFRHTPPMGFPHRYATPLLAPTLAWRNTDSKGRVLLSISRLGFRGSSPTPPTPLVPTPRPSSWRCAQGGSFCLPPSRCQPASSGSLAGSLAATAPAQPTTIASTQSSSPWNVLVEPPAATPHMLPSIVLSRPSGRLKLNFLGPPPTPPAPSVTIYKYGSPASDDPSSSPGAGSPNIFVEHLDRLPPGFEWTSIPIIPSTKHIREKILLLTVKRGPTLSNFELLDILEEDPYTRDTVYHGAHSDYIRLRRLYFEFFDPRHQEALIRYCSNLTPPARDPPPGAICSRPVSGPALVW</sequence>
<feature type="region of interest" description="Disordered" evidence="1">
    <location>
        <begin position="200"/>
        <end position="225"/>
    </location>
</feature>